<dbReference type="EMBL" id="RWGY01000031">
    <property type="protein sequence ID" value="TVU16285.1"/>
    <property type="molecule type" value="Genomic_DNA"/>
</dbReference>
<evidence type="ECO:0000313" key="3">
    <source>
        <dbReference type="Proteomes" id="UP000324897"/>
    </source>
</evidence>
<comment type="caution">
    <text evidence="2">The sequence shown here is derived from an EMBL/GenBank/DDBJ whole genome shotgun (WGS) entry which is preliminary data.</text>
</comment>
<dbReference type="AlphaFoldDB" id="A0A5J9TYE8"/>
<name>A0A5J9TYE8_9POAL</name>
<dbReference type="Gramene" id="TVU16285">
    <property type="protein sequence ID" value="TVU16285"/>
    <property type="gene ID" value="EJB05_39839"/>
</dbReference>
<sequence length="62" mass="6624">MANFAAQIKDKFLGLVDRVAGCGGRGIGKDVKEPTKLVTVQRVEVRPRGGDDDIPPTSETRG</sequence>
<reference evidence="2 3" key="1">
    <citation type="journal article" date="2019" name="Sci. Rep.">
        <title>A high-quality genome of Eragrostis curvula grass provides insights into Poaceae evolution and supports new strategies to enhance forage quality.</title>
        <authorList>
            <person name="Carballo J."/>
            <person name="Santos B.A.C.M."/>
            <person name="Zappacosta D."/>
            <person name="Garbus I."/>
            <person name="Selva J.P."/>
            <person name="Gallo C.A."/>
            <person name="Diaz A."/>
            <person name="Albertini E."/>
            <person name="Caccamo M."/>
            <person name="Echenique V."/>
        </authorList>
    </citation>
    <scope>NUCLEOTIDE SEQUENCE [LARGE SCALE GENOMIC DNA]</scope>
    <source>
        <strain evidence="3">cv. Victoria</strain>
        <tissue evidence="2">Leaf</tissue>
    </source>
</reference>
<accession>A0A5J9TYE8</accession>
<proteinExistence type="predicted"/>
<dbReference type="OrthoDB" id="630044at2759"/>
<evidence type="ECO:0000313" key="2">
    <source>
        <dbReference type="EMBL" id="TVU16285.1"/>
    </source>
</evidence>
<keyword evidence="3" id="KW-1185">Reference proteome</keyword>
<feature type="region of interest" description="Disordered" evidence="1">
    <location>
        <begin position="42"/>
        <end position="62"/>
    </location>
</feature>
<evidence type="ECO:0000256" key="1">
    <source>
        <dbReference type="SAM" id="MobiDB-lite"/>
    </source>
</evidence>
<dbReference type="Proteomes" id="UP000324897">
    <property type="component" value="Unassembled WGS sequence"/>
</dbReference>
<feature type="non-terminal residue" evidence="2">
    <location>
        <position position="1"/>
    </location>
</feature>
<protein>
    <submittedName>
        <fullName evidence="2">Uncharacterized protein</fullName>
    </submittedName>
</protein>
<organism evidence="2 3">
    <name type="scientific">Eragrostis curvula</name>
    <name type="common">weeping love grass</name>
    <dbReference type="NCBI Taxonomy" id="38414"/>
    <lineage>
        <taxon>Eukaryota</taxon>
        <taxon>Viridiplantae</taxon>
        <taxon>Streptophyta</taxon>
        <taxon>Embryophyta</taxon>
        <taxon>Tracheophyta</taxon>
        <taxon>Spermatophyta</taxon>
        <taxon>Magnoliopsida</taxon>
        <taxon>Liliopsida</taxon>
        <taxon>Poales</taxon>
        <taxon>Poaceae</taxon>
        <taxon>PACMAD clade</taxon>
        <taxon>Chloridoideae</taxon>
        <taxon>Eragrostideae</taxon>
        <taxon>Eragrostidinae</taxon>
        <taxon>Eragrostis</taxon>
    </lineage>
</organism>
<gene>
    <name evidence="2" type="ORF">EJB05_39839</name>
</gene>